<dbReference type="SUPFAM" id="SSF141678">
    <property type="entry name" value="MAL13P1.257-like"/>
    <property type="match status" value="1"/>
</dbReference>
<dbReference type="AlphaFoldDB" id="A0A9W8DVE0"/>
<evidence type="ECO:0008006" key="6">
    <source>
        <dbReference type="Google" id="ProtNLM"/>
    </source>
</evidence>
<protein>
    <recommendedName>
        <fullName evidence="6">DUF866-domain-containing protein</fullName>
    </recommendedName>
</protein>
<dbReference type="PANTHER" id="PTHR12857:SF0">
    <property type="entry name" value="CXXC MOTIF CONTAINING ZINC BINDING PROTEIN"/>
    <property type="match status" value="1"/>
</dbReference>
<evidence type="ECO:0000256" key="2">
    <source>
        <dbReference type="ARBA" id="ARBA00022723"/>
    </source>
</evidence>
<reference evidence="4" key="1">
    <citation type="submission" date="2022-07" db="EMBL/GenBank/DDBJ databases">
        <title>Phylogenomic reconstructions and comparative analyses of Kickxellomycotina fungi.</title>
        <authorList>
            <person name="Reynolds N.K."/>
            <person name="Stajich J.E."/>
            <person name="Barry K."/>
            <person name="Grigoriev I.V."/>
            <person name="Crous P."/>
            <person name="Smith M.E."/>
        </authorList>
    </citation>
    <scope>NUCLEOTIDE SEQUENCE</scope>
    <source>
        <strain evidence="4">RSA 861</strain>
    </source>
</reference>
<comment type="caution">
    <text evidence="4">The sequence shown here is derived from an EMBL/GenBank/DDBJ whole genome shotgun (WGS) entry which is preliminary data.</text>
</comment>
<dbReference type="PANTHER" id="PTHR12857">
    <property type="entry name" value="CXXC MOTIF CONTAINING ZINC BINDING PROTEIN"/>
    <property type="match status" value="1"/>
</dbReference>
<proteinExistence type="inferred from homology"/>
<evidence type="ECO:0000256" key="3">
    <source>
        <dbReference type="ARBA" id="ARBA00022833"/>
    </source>
</evidence>
<sequence>MVKLNLNIKAVLTNVTDLQPADDEGFDYHFKIKCNSCQEVADNLVTVCRQESSSISGSRGEANLVMRCKFCKREGSLNFEGITRPYPFEKSGQFAPIVTVECRGLEPVDFEPMDGWKVKGVESNTVFDEVDLSDDMWADYDEKAGDEVSVAEFECKFTKA</sequence>
<comment type="similarity">
    <text evidence="1">Belongs to the UPF0587 family.</text>
</comment>
<keyword evidence="3" id="KW-0862">Zinc</keyword>
<dbReference type="Proteomes" id="UP001150569">
    <property type="component" value="Unassembled WGS sequence"/>
</dbReference>
<gene>
    <name evidence="4" type="ORF">IWQ60_004570</name>
</gene>
<dbReference type="GO" id="GO:0008270">
    <property type="term" value="F:zinc ion binding"/>
    <property type="evidence" value="ECO:0007669"/>
    <property type="project" value="TreeGrafter"/>
</dbReference>
<keyword evidence="5" id="KW-1185">Reference proteome</keyword>
<organism evidence="4 5">
    <name type="scientific">Tieghemiomyces parasiticus</name>
    <dbReference type="NCBI Taxonomy" id="78921"/>
    <lineage>
        <taxon>Eukaryota</taxon>
        <taxon>Fungi</taxon>
        <taxon>Fungi incertae sedis</taxon>
        <taxon>Zoopagomycota</taxon>
        <taxon>Kickxellomycotina</taxon>
        <taxon>Dimargaritomycetes</taxon>
        <taxon>Dimargaritales</taxon>
        <taxon>Dimargaritaceae</taxon>
        <taxon>Tieghemiomyces</taxon>
    </lineage>
</organism>
<accession>A0A9W8DVE0</accession>
<dbReference type="Pfam" id="PF05907">
    <property type="entry name" value="CXXC_Zn-b_euk"/>
    <property type="match status" value="1"/>
</dbReference>
<dbReference type="InterPro" id="IPR008584">
    <property type="entry name" value="CXXC_Zn-binding_euk"/>
</dbReference>
<evidence type="ECO:0000313" key="5">
    <source>
        <dbReference type="Proteomes" id="UP001150569"/>
    </source>
</evidence>
<keyword evidence="2" id="KW-0479">Metal-binding</keyword>
<dbReference type="EMBL" id="JANBPT010000224">
    <property type="protein sequence ID" value="KAJ1925409.1"/>
    <property type="molecule type" value="Genomic_DNA"/>
</dbReference>
<evidence type="ECO:0000313" key="4">
    <source>
        <dbReference type="EMBL" id="KAJ1925409.1"/>
    </source>
</evidence>
<dbReference type="OrthoDB" id="10248838at2759"/>
<evidence type="ECO:0000256" key="1">
    <source>
        <dbReference type="ARBA" id="ARBA00007818"/>
    </source>
</evidence>
<name>A0A9W8DVE0_9FUNG</name>